<keyword evidence="1 2" id="KW-0963">Cytoplasm</keyword>
<dbReference type="HAMAP" id="MF_00973">
    <property type="entry name" value="Gluconeogen_factor"/>
    <property type="match status" value="1"/>
</dbReference>
<dbReference type="Proteomes" id="UP000315133">
    <property type="component" value="Unassembled WGS sequence"/>
</dbReference>
<keyword evidence="4" id="KW-1185">Reference proteome</keyword>
<name>A0A543KPG7_9MICO</name>
<dbReference type="PANTHER" id="PTHR30135:SF3">
    <property type="entry name" value="GLUCONEOGENESIS FACTOR-RELATED"/>
    <property type="match status" value="1"/>
</dbReference>
<reference evidence="3 4" key="1">
    <citation type="submission" date="2019-06" db="EMBL/GenBank/DDBJ databases">
        <title>Sequencing the genomes of 1000 actinobacteria strains.</title>
        <authorList>
            <person name="Klenk H.-P."/>
        </authorList>
    </citation>
    <scope>NUCLEOTIDE SEQUENCE [LARGE SCALE GENOMIC DNA]</scope>
    <source>
        <strain evidence="3 4">DSM 12362</strain>
    </source>
</reference>
<dbReference type="GO" id="GO:0043743">
    <property type="term" value="F:LPPG:FO 2-phospho-L-lactate transferase activity"/>
    <property type="evidence" value="ECO:0007669"/>
    <property type="project" value="InterPro"/>
</dbReference>
<gene>
    <name evidence="3" type="ORF">FB476_1862</name>
</gene>
<sequence>MTGSRVVALGGGHGLSASLQALRHMTESITAIVTVADDGGSSGRLRQEFDILPPGDLRMALAALCEDTKWGHQWSAVLQHRFRGNGDLGGHALGNLLITALWDLLPDQHVRGLDLVGRLLNTRGRVLPMSLVPLDIEATIVVPDDMGEPAEITVRGQSRVAKHPGKVERVRLHPDSPPACPEALEAIKLADVVVLGPGSWFTSVMPHLLVPELRQALLDTPATRVLTLNVSLNDDEASGYTVAEHVSALVDHAPGLGFDHVIADPQVVRTQAEREALEAAADLVGAELVVSAVASAREPGLHDTLRLAAAYRDIISGSVG</sequence>
<dbReference type="SUPFAM" id="SSF142338">
    <property type="entry name" value="CofD-like"/>
    <property type="match status" value="1"/>
</dbReference>
<dbReference type="OrthoDB" id="9783842at2"/>
<evidence type="ECO:0000256" key="1">
    <source>
        <dbReference type="ARBA" id="ARBA00022490"/>
    </source>
</evidence>
<evidence type="ECO:0000313" key="3">
    <source>
        <dbReference type="EMBL" id="TQM96968.1"/>
    </source>
</evidence>
<dbReference type="Pfam" id="PF01933">
    <property type="entry name" value="CofD"/>
    <property type="match status" value="1"/>
</dbReference>
<dbReference type="InterPro" id="IPR002882">
    <property type="entry name" value="CofD"/>
</dbReference>
<accession>A0A543KPG7</accession>
<proteinExistence type="inferred from homology"/>
<dbReference type="NCBIfam" id="TIGR01826">
    <property type="entry name" value="CofD_related"/>
    <property type="match status" value="1"/>
</dbReference>
<dbReference type="AlphaFoldDB" id="A0A543KPG7"/>
<dbReference type="EMBL" id="VFPU01000001">
    <property type="protein sequence ID" value="TQM96968.1"/>
    <property type="molecule type" value="Genomic_DNA"/>
</dbReference>
<evidence type="ECO:0000256" key="2">
    <source>
        <dbReference type="HAMAP-Rule" id="MF_00973"/>
    </source>
</evidence>
<comment type="function">
    <text evidence="2">Required for morphogenesis under gluconeogenic growth conditions.</text>
</comment>
<dbReference type="CDD" id="cd07187">
    <property type="entry name" value="YvcK_like"/>
    <property type="match status" value="1"/>
</dbReference>
<dbReference type="GO" id="GO:0008360">
    <property type="term" value="P:regulation of cell shape"/>
    <property type="evidence" value="ECO:0007669"/>
    <property type="project" value="UniProtKB-UniRule"/>
</dbReference>
<dbReference type="GO" id="GO:0005737">
    <property type="term" value="C:cytoplasm"/>
    <property type="evidence" value="ECO:0007669"/>
    <property type="project" value="UniProtKB-SubCell"/>
</dbReference>
<dbReference type="PANTHER" id="PTHR30135">
    <property type="entry name" value="UNCHARACTERIZED PROTEIN YVCK-RELATED"/>
    <property type="match status" value="1"/>
</dbReference>
<dbReference type="InterPro" id="IPR038136">
    <property type="entry name" value="CofD-like_dom_sf"/>
</dbReference>
<comment type="subcellular location">
    <subcellularLocation>
        <location evidence="2">Cytoplasm</location>
    </subcellularLocation>
</comment>
<organism evidence="3 4">
    <name type="scientific">Ornithinimicrobium humiphilum</name>
    <dbReference type="NCBI Taxonomy" id="125288"/>
    <lineage>
        <taxon>Bacteria</taxon>
        <taxon>Bacillati</taxon>
        <taxon>Actinomycetota</taxon>
        <taxon>Actinomycetes</taxon>
        <taxon>Micrococcales</taxon>
        <taxon>Ornithinimicrobiaceae</taxon>
        <taxon>Ornithinimicrobium</taxon>
    </lineage>
</organism>
<dbReference type="InterPro" id="IPR010119">
    <property type="entry name" value="Gluconeogen_factor"/>
</dbReference>
<dbReference type="RefSeq" id="WP_141818511.1">
    <property type="nucleotide sequence ID" value="NZ_BAAAIL010000004.1"/>
</dbReference>
<comment type="caution">
    <text evidence="3">The sequence shown here is derived from an EMBL/GenBank/DDBJ whole genome shotgun (WGS) entry which is preliminary data.</text>
</comment>
<protein>
    <recommendedName>
        <fullName evidence="2">Putative gluconeogenesis factor</fullName>
    </recommendedName>
</protein>
<evidence type="ECO:0000313" key="4">
    <source>
        <dbReference type="Proteomes" id="UP000315133"/>
    </source>
</evidence>
<comment type="similarity">
    <text evidence="2">Belongs to the gluconeogenesis factor family.</text>
</comment>
<dbReference type="Gene3D" id="3.40.50.10680">
    <property type="entry name" value="CofD-like domains"/>
    <property type="match status" value="1"/>
</dbReference>